<proteinExistence type="predicted"/>
<dbReference type="AlphaFoldDB" id="A0A832XHN1"/>
<feature type="transmembrane region" description="Helical" evidence="1">
    <location>
        <begin position="125"/>
        <end position="143"/>
    </location>
</feature>
<feature type="transmembrane region" description="Helical" evidence="1">
    <location>
        <begin position="7"/>
        <end position="24"/>
    </location>
</feature>
<evidence type="ECO:0000313" key="3">
    <source>
        <dbReference type="Proteomes" id="UP000604391"/>
    </source>
</evidence>
<dbReference type="Proteomes" id="UP000604391">
    <property type="component" value="Unassembled WGS sequence"/>
</dbReference>
<evidence type="ECO:0000313" key="2">
    <source>
        <dbReference type="EMBL" id="HIJ99660.1"/>
    </source>
</evidence>
<keyword evidence="3" id="KW-1185">Reference proteome</keyword>
<gene>
    <name evidence="2" type="ORF">H1011_02450</name>
</gene>
<comment type="caution">
    <text evidence="2">The sequence shown here is derived from an EMBL/GenBank/DDBJ whole genome shotgun (WGS) entry which is preliminary data.</text>
</comment>
<keyword evidence="1" id="KW-0472">Membrane</keyword>
<sequence>MGFKKFFVVIGIGLIFTIFFAYGMEVFYESPDYDCWDLLDKNETRDPYFNPKNDPTYRACEETYDIESEKHARVGFIALGSIAIVAIAAGILLTGLDAVGSGLLSGGIFLFIYTTLRYWGFLNKYLRLSLIGFALAALLYFGYTKIDKKAKQ</sequence>
<name>A0A832XHN1_9ARCH</name>
<reference evidence="2 3" key="1">
    <citation type="journal article" name="Nat. Commun.">
        <title>Undinarchaeota illuminate DPANN phylogeny and the impact of gene transfer on archaeal evolution.</title>
        <authorList>
            <person name="Dombrowski N."/>
            <person name="Williams T.A."/>
            <person name="Sun J."/>
            <person name="Woodcroft B.J."/>
            <person name="Lee J.H."/>
            <person name="Minh B.Q."/>
            <person name="Rinke C."/>
            <person name="Spang A."/>
        </authorList>
    </citation>
    <scope>NUCLEOTIDE SEQUENCE [LARGE SCALE GENOMIC DNA]</scope>
    <source>
        <strain evidence="2">MAG_bin17</strain>
    </source>
</reference>
<keyword evidence="1" id="KW-1133">Transmembrane helix</keyword>
<dbReference type="EMBL" id="DVAD01000014">
    <property type="protein sequence ID" value="HIJ99660.1"/>
    <property type="molecule type" value="Genomic_DNA"/>
</dbReference>
<feature type="transmembrane region" description="Helical" evidence="1">
    <location>
        <begin position="74"/>
        <end position="93"/>
    </location>
</feature>
<accession>A0A832XHN1</accession>
<protein>
    <submittedName>
        <fullName evidence="2">Uncharacterized protein</fullName>
    </submittedName>
</protein>
<keyword evidence="1" id="KW-0812">Transmembrane</keyword>
<organism evidence="2 3">
    <name type="scientific">Candidatus Undinarchaeum marinum</name>
    <dbReference type="NCBI Taxonomy" id="2756141"/>
    <lineage>
        <taxon>Archaea</taxon>
        <taxon>Candidatus Undinarchaeota</taxon>
        <taxon>Candidatus Undinarchaeia</taxon>
        <taxon>Candidatus Undinarchaeales</taxon>
        <taxon>Candidatus Undinarchaeaceae</taxon>
        <taxon>Candidatus Undinarchaeum</taxon>
    </lineage>
</organism>
<feature type="transmembrane region" description="Helical" evidence="1">
    <location>
        <begin position="100"/>
        <end position="119"/>
    </location>
</feature>
<evidence type="ECO:0000256" key="1">
    <source>
        <dbReference type="SAM" id="Phobius"/>
    </source>
</evidence>